<name>A0ACC0BZR1_CATRO</name>
<proteinExistence type="predicted"/>
<comment type="caution">
    <text evidence="1">The sequence shown here is derived from an EMBL/GenBank/DDBJ whole genome shotgun (WGS) entry which is preliminary data.</text>
</comment>
<dbReference type="Proteomes" id="UP001060085">
    <property type="component" value="Linkage Group LG02"/>
</dbReference>
<sequence>MPKESKRALKKFAQNFLYLGHEDNPNNLTLLDKTIGSIIVQYIQCKKSKGFSLSDEVLVTKKLMDELIDFSDAFIFNVKTTLDHKSRMLPYGAIIMTLMEAVGVDVHGEEGREVASFFGKKNLAGIKYRRKRQQQDIFDKEDAMMKGEDDGAERVAQRTVNSEVALSTKIYNLW</sequence>
<organism evidence="1 2">
    <name type="scientific">Catharanthus roseus</name>
    <name type="common">Madagascar periwinkle</name>
    <name type="synonym">Vinca rosea</name>
    <dbReference type="NCBI Taxonomy" id="4058"/>
    <lineage>
        <taxon>Eukaryota</taxon>
        <taxon>Viridiplantae</taxon>
        <taxon>Streptophyta</taxon>
        <taxon>Embryophyta</taxon>
        <taxon>Tracheophyta</taxon>
        <taxon>Spermatophyta</taxon>
        <taxon>Magnoliopsida</taxon>
        <taxon>eudicotyledons</taxon>
        <taxon>Gunneridae</taxon>
        <taxon>Pentapetalae</taxon>
        <taxon>asterids</taxon>
        <taxon>lamiids</taxon>
        <taxon>Gentianales</taxon>
        <taxon>Apocynaceae</taxon>
        <taxon>Rauvolfioideae</taxon>
        <taxon>Vinceae</taxon>
        <taxon>Catharanthinae</taxon>
        <taxon>Catharanthus</taxon>
    </lineage>
</organism>
<reference evidence="2" key="1">
    <citation type="journal article" date="2023" name="Nat. Plants">
        <title>Single-cell RNA sequencing provides a high-resolution roadmap for understanding the multicellular compartmentation of specialized metabolism.</title>
        <authorList>
            <person name="Sun S."/>
            <person name="Shen X."/>
            <person name="Li Y."/>
            <person name="Li Y."/>
            <person name="Wang S."/>
            <person name="Li R."/>
            <person name="Zhang H."/>
            <person name="Shen G."/>
            <person name="Guo B."/>
            <person name="Wei J."/>
            <person name="Xu J."/>
            <person name="St-Pierre B."/>
            <person name="Chen S."/>
            <person name="Sun C."/>
        </authorList>
    </citation>
    <scope>NUCLEOTIDE SEQUENCE [LARGE SCALE GENOMIC DNA]</scope>
</reference>
<accession>A0ACC0BZR1</accession>
<evidence type="ECO:0000313" key="1">
    <source>
        <dbReference type="EMBL" id="KAI5678166.1"/>
    </source>
</evidence>
<protein>
    <submittedName>
        <fullName evidence="1">Uncharacterized protein</fullName>
    </submittedName>
</protein>
<dbReference type="EMBL" id="CM044702">
    <property type="protein sequence ID" value="KAI5678166.1"/>
    <property type="molecule type" value="Genomic_DNA"/>
</dbReference>
<evidence type="ECO:0000313" key="2">
    <source>
        <dbReference type="Proteomes" id="UP001060085"/>
    </source>
</evidence>
<keyword evidence="2" id="KW-1185">Reference proteome</keyword>
<gene>
    <name evidence="1" type="ORF">M9H77_09116</name>
</gene>